<dbReference type="RefSeq" id="WP_184198390.1">
    <property type="nucleotide sequence ID" value="NZ_JACHGW010000003.1"/>
</dbReference>
<reference evidence="10 11" key="1">
    <citation type="submission" date="2020-08" db="EMBL/GenBank/DDBJ databases">
        <title>Genomic Encyclopedia of Type Strains, Phase IV (KMG-IV): sequencing the most valuable type-strain genomes for metagenomic binning, comparative biology and taxonomic classification.</title>
        <authorList>
            <person name="Goeker M."/>
        </authorList>
    </citation>
    <scope>NUCLEOTIDE SEQUENCE [LARGE SCALE GENOMIC DNA]</scope>
    <source>
        <strain evidence="10 11">DSM 23562</strain>
    </source>
</reference>
<evidence type="ECO:0000313" key="10">
    <source>
        <dbReference type="EMBL" id="MBB6051437.1"/>
    </source>
</evidence>
<proteinExistence type="inferred from homology"/>
<feature type="transmembrane region" description="Helical" evidence="7">
    <location>
        <begin position="337"/>
        <end position="370"/>
    </location>
</feature>
<dbReference type="InterPro" id="IPR025857">
    <property type="entry name" value="MacB_PCD"/>
</dbReference>
<dbReference type="PANTHER" id="PTHR30572">
    <property type="entry name" value="MEMBRANE COMPONENT OF TRANSPORTER-RELATED"/>
    <property type="match status" value="1"/>
</dbReference>
<keyword evidence="3 7" id="KW-0812">Transmembrane</keyword>
<evidence type="ECO:0000256" key="7">
    <source>
        <dbReference type="SAM" id="Phobius"/>
    </source>
</evidence>
<dbReference type="GO" id="GO:0022857">
    <property type="term" value="F:transmembrane transporter activity"/>
    <property type="evidence" value="ECO:0007669"/>
    <property type="project" value="TreeGrafter"/>
</dbReference>
<dbReference type="Pfam" id="PF12704">
    <property type="entry name" value="MacB_PCD"/>
    <property type="match status" value="1"/>
</dbReference>
<comment type="subcellular location">
    <subcellularLocation>
        <location evidence="1">Cell membrane</location>
        <topology evidence="1">Multi-pass membrane protein</topology>
    </subcellularLocation>
</comment>
<evidence type="ECO:0000256" key="4">
    <source>
        <dbReference type="ARBA" id="ARBA00022989"/>
    </source>
</evidence>
<comment type="similarity">
    <text evidence="6">Belongs to the ABC-4 integral membrane protein family.</text>
</comment>
<evidence type="ECO:0000259" key="8">
    <source>
        <dbReference type="Pfam" id="PF02687"/>
    </source>
</evidence>
<evidence type="ECO:0000256" key="6">
    <source>
        <dbReference type="ARBA" id="ARBA00038076"/>
    </source>
</evidence>
<keyword evidence="2" id="KW-1003">Cell membrane</keyword>
<feature type="transmembrane region" description="Helical" evidence="7">
    <location>
        <begin position="293"/>
        <end position="317"/>
    </location>
</feature>
<dbReference type="PANTHER" id="PTHR30572:SF4">
    <property type="entry name" value="ABC TRANSPORTER PERMEASE YTRF"/>
    <property type="match status" value="1"/>
</dbReference>
<dbReference type="InterPro" id="IPR050250">
    <property type="entry name" value="Macrolide_Exporter_MacB"/>
</dbReference>
<name>A0A7W9W8B8_ARMRO</name>
<dbReference type="Proteomes" id="UP000520814">
    <property type="component" value="Unassembled WGS sequence"/>
</dbReference>
<evidence type="ECO:0000256" key="5">
    <source>
        <dbReference type="ARBA" id="ARBA00023136"/>
    </source>
</evidence>
<evidence type="ECO:0000259" key="9">
    <source>
        <dbReference type="Pfam" id="PF12704"/>
    </source>
</evidence>
<feature type="domain" description="ABC3 transporter permease C-terminal" evidence="8">
    <location>
        <begin position="296"/>
        <end position="408"/>
    </location>
</feature>
<evidence type="ECO:0000256" key="3">
    <source>
        <dbReference type="ARBA" id="ARBA00022692"/>
    </source>
</evidence>
<keyword evidence="4 7" id="KW-1133">Transmembrane helix</keyword>
<protein>
    <submittedName>
        <fullName evidence="10">Putative ABC transport system permease protein</fullName>
    </submittedName>
</protein>
<evidence type="ECO:0000313" key="11">
    <source>
        <dbReference type="Proteomes" id="UP000520814"/>
    </source>
</evidence>
<dbReference type="AlphaFoldDB" id="A0A7W9W8B8"/>
<organism evidence="10 11">
    <name type="scientific">Armatimonas rosea</name>
    <dbReference type="NCBI Taxonomy" id="685828"/>
    <lineage>
        <taxon>Bacteria</taxon>
        <taxon>Bacillati</taxon>
        <taxon>Armatimonadota</taxon>
        <taxon>Armatimonadia</taxon>
        <taxon>Armatimonadales</taxon>
        <taxon>Armatimonadaceae</taxon>
        <taxon>Armatimonas</taxon>
    </lineage>
</organism>
<dbReference type="GO" id="GO:0005886">
    <property type="term" value="C:plasma membrane"/>
    <property type="evidence" value="ECO:0007669"/>
    <property type="project" value="UniProtKB-SubCell"/>
</dbReference>
<accession>A0A7W9W8B8</accession>
<dbReference type="Pfam" id="PF02687">
    <property type="entry name" value="FtsX"/>
    <property type="match status" value="1"/>
</dbReference>
<evidence type="ECO:0000256" key="2">
    <source>
        <dbReference type="ARBA" id="ARBA00022475"/>
    </source>
</evidence>
<dbReference type="EMBL" id="JACHGW010000003">
    <property type="protein sequence ID" value="MBB6051437.1"/>
    <property type="molecule type" value="Genomic_DNA"/>
</dbReference>
<evidence type="ECO:0000256" key="1">
    <source>
        <dbReference type="ARBA" id="ARBA00004651"/>
    </source>
</evidence>
<feature type="domain" description="MacB-like periplasmic core" evidence="9">
    <location>
        <begin position="21"/>
        <end position="253"/>
    </location>
</feature>
<keyword evidence="11" id="KW-1185">Reference proteome</keyword>
<gene>
    <name evidence="10" type="ORF">HNQ39_003247</name>
</gene>
<keyword evidence="5 7" id="KW-0472">Membrane</keyword>
<dbReference type="InterPro" id="IPR003838">
    <property type="entry name" value="ABC3_permease_C"/>
</dbReference>
<feature type="transmembrane region" description="Helical" evidence="7">
    <location>
        <begin position="21"/>
        <end position="42"/>
    </location>
</feature>
<sequence>MNVVESLQVALRGLQSNKMRSALTMLGIIIGVGVVIVVVAIGQGATKSVTDSVNSLGTNLLTVLPGTARIRLTAATAQSPGANGSASHLTLEDAKLIASAFPKSVDSIAPQVRSNVQIRLGGSDSTTNLTGTTIDYPLVNNYEVSQGRFFTAAETEGSQKVCVVGTTVAQKLTGVADTDLTGQTIAINRQQFTVVGMLAPKGAGAFGQDQDDLILVPITTAMRRVLNQQFINSMSVRCTSQEMMPLAQEELTNFLRSRHHLQPPFPDNDDFSIRSQTELMQRQKSVTDTMTSLLSAVAVISLLVGGIGIMNIMLVSVTERTREIGVRKAIGATPRDILLQFLIESAIISLLGGLIGVVLGGGSAIVMARIGGWHTIVSTASVFIALGVSAAVGLFFGIYPASRAAALHPIQALRQD</sequence>
<feature type="transmembrane region" description="Helical" evidence="7">
    <location>
        <begin position="376"/>
        <end position="399"/>
    </location>
</feature>
<comment type="caution">
    <text evidence="10">The sequence shown here is derived from an EMBL/GenBank/DDBJ whole genome shotgun (WGS) entry which is preliminary data.</text>
</comment>